<evidence type="ECO:0000313" key="2">
    <source>
        <dbReference type="EMBL" id="CAK9086276.1"/>
    </source>
</evidence>
<feature type="compositionally biased region" description="Low complexity" evidence="1">
    <location>
        <begin position="243"/>
        <end position="262"/>
    </location>
</feature>
<dbReference type="Proteomes" id="UP001642464">
    <property type="component" value="Unassembled WGS sequence"/>
</dbReference>
<name>A0ABP0QGX0_9DINO</name>
<dbReference type="EMBL" id="CAXAMM010039418">
    <property type="protein sequence ID" value="CAK9086276.1"/>
    <property type="molecule type" value="Genomic_DNA"/>
</dbReference>
<proteinExistence type="predicted"/>
<feature type="compositionally biased region" description="Basic and acidic residues" evidence="1">
    <location>
        <begin position="228"/>
        <end position="242"/>
    </location>
</feature>
<accession>A0ABP0QGX0</accession>
<feature type="compositionally biased region" description="Polar residues" evidence="1">
    <location>
        <begin position="218"/>
        <end position="227"/>
    </location>
</feature>
<organism evidence="2 3">
    <name type="scientific">Durusdinium trenchii</name>
    <dbReference type="NCBI Taxonomy" id="1381693"/>
    <lineage>
        <taxon>Eukaryota</taxon>
        <taxon>Sar</taxon>
        <taxon>Alveolata</taxon>
        <taxon>Dinophyceae</taxon>
        <taxon>Suessiales</taxon>
        <taxon>Symbiodiniaceae</taxon>
        <taxon>Durusdinium</taxon>
    </lineage>
</organism>
<comment type="caution">
    <text evidence="2">The sequence shown here is derived from an EMBL/GenBank/DDBJ whole genome shotgun (WGS) entry which is preliminary data.</text>
</comment>
<sequence>MATDGSGGDALQEMTQCVLCHQTFGSDDKDCPDGHTMSVQPSKSQNHGSCMKCLYIHRGSFKNVPLPVLVSEKAKSEALESKFAKLRSTHVVLLCKNPRAKPRHEHVDYKLYTVKEDQSYLDVRKEMIWMSIRDYFDKHADADARKRCKNLSQKKSYLVNTLQISLQMDDEGQEGVAIEKNPGQKVITLGKKVSTSKVKHVDHDSKQEAADAHEKARSNLQVNVQSQEKVDEKLKDINEKAAESSSSSSSSSESESNSSESEFGLPQTKSKAARAKNPERSAREAAKPQPRSKRLACQRCPRLRLLTWPAGWPPQDQRGLLCLRKLLWTRPRQCWRSWTSCTPLTCGQDPSSQKRWRPGSPRLLSCQAGSSSALQTRKQRN</sequence>
<keyword evidence="3" id="KW-1185">Reference proteome</keyword>
<feature type="region of interest" description="Disordered" evidence="1">
    <location>
        <begin position="191"/>
        <end position="294"/>
    </location>
</feature>
<protein>
    <submittedName>
        <fullName evidence="2">Uncharacterized protein</fullName>
    </submittedName>
</protein>
<evidence type="ECO:0000313" key="3">
    <source>
        <dbReference type="Proteomes" id="UP001642464"/>
    </source>
</evidence>
<reference evidence="2 3" key="1">
    <citation type="submission" date="2024-02" db="EMBL/GenBank/DDBJ databases">
        <authorList>
            <person name="Chen Y."/>
            <person name="Shah S."/>
            <person name="Dougan E. K."/>
            <person name="Thang M."/>
            <person name="Chan C."/>
        </authorList>
    </citation>
    <scope>NUCLEOTIDE SEQUENCE [LARGE SCALE GENOMIC DNA]</scope>
</reference>
<gene>
    <name evidence="2" type="ORF">SCF082_LOCUS40806</name>
</gene>
<evidence type="ECO:0000256" key="1">
    <source>
        <dbReference type="SAM" id="MobiDB-lite"/>
    </source>
</evidence>
<feature type="compositionally biased region" description="Basic and acidic residues" evidence="1">
    <location>
        <begin position="276"/>
        <end position="286"/>
    </location>
</feature>
<feature type="compositionally biased region" description="Basic and acidic residues" evidence="1">
    <location>
        <begin position="199"/>
        <end position="217"/>
    </location>
</feature>
<feature type="region of interest" description="Disordered" evidence="1">
    <location>
        <begin position="347"/>
        <end position="381"/>
    </location>
</feature>
<feature type="compositionally biased region" description="Polar residues" evidence="1">
    <location>
        <begin position="367"/>
        <end position="381"/>
    </location>
</feature>